<sequence>MEVWAEDQLTRRERLRAERELEHSAPARIRLKLAGVVVLVIAVLTWLGVSWLSTSGPAGAPVPDPPALQGAGQSGTDAAGTAESSGPSAPSPPNSSAAPAVPGSGGEAGAGSPPPGTSEGPPGAEQPRPVVVHVAGAVEEPGVVELPAEARVHEAIEAAGGMTAEADPRGLNLAAPVQDGTVIWVPTPEEFEAGTGPPAAGREAAGPPGAEAGAQAESGAGSGVGPDPGAGSLINLNTADAATLDELPGIGPALSERIISYREANGPFGSLEELAGVSGIGPVILADVEGLVTW</sequence>
<evidence type="ECO:0000313" key="5">
    <source>
        <dbReference type="Proteomes" id="UP000238217"/>
    </source>
</evidence>
<evidence type="ECO:0000259" key="3">
    <source>
        <dbReference type="Pfam" id="PF10531"/>
    </source>
</evidence>
<feature type="transmembrane region" description="Helical" evidence="2">
    <location>
        <begin position="33"/>
        <end position="52"/>
    </location>
</feature>
<proteinExistence type="predicted"/>
<dbReference type="RefSeq" id="WP_106122735.1">
    <property type="nucleotide sequence ID" value="NZ_PVTY01000007.1"/>
</dbReference>
<dbReference type="GO" id="GO:0015628">
    <property type="term" value="P:protein secretion by the type II secretion system"/>
    <property type="evidence" value="ECO:0007669"/>
    <property type="project" value="TreeGrafter"/>
</dbReference>
<feature type="compositionally biased region" description="Low complexity" evidence="1">
    <location>
        <begin position="78"/>
        <end position="102"/>
    </location>
</feature>
<dbReference type="Pfam" id="PF12836">
    <property type="entry name" value="HHH_3"/>
    <property type="match status" value="1"/>
</dbReference>
<dbReference type="EMBL" id="PVTY01000007">
    <property type="protein sequence ID" value="PRZ16111.1"/>
    <property type="molecule type" value="Genomic_DNA"/>
</dbReference>
<evidence type="ECO:0000256" key="2">
    <source>
        <dbReference type="SAM" id="Phobius"/>
    </source>
</evidence>
<accession>A0A2T0YLG3</accession>
<dbReference type="GO" id="GO:0015627">
    <property type="term" value="C:type II protein secretion system complex"/>
    <property type="evidence" value="ECO:0007669"/>
    <property type="project" value="TreeGrafter"/>
</dbReference>
<dbReference type="PANTHER" id="PTHR21180">
    <property type="entry name" value="ENDONUCLEASE/EXONUCLEASE/PHOSPHATASE FAMILY DOMAIN-CONTAINING PROTEIN 1"/>
    <property type="match status" value="1"/>
</dbReference>
<keyword evidence="5" id="KW-1185">Reference proteome</keyword>
<keyword evidence="2" id="KW-0812">Transmembrane</keyword>
<reference evidence="4 5" key="1">
    <citation type="submission" date="2018-03" db="EMBL/GenBank/DDBJ databases">
        <title>Comparative analysis of microorganisms from saline springs in Andes Mountain Range, Colombia.</title>
        <authorList>
            <person name="Rubin E."/>
        </authorList>
    </citation>
    <scope>NUCLEOTIDE SEQUENCE [LARGE SCALE GENOMIC DNA]</scope>
    <source>
        <strain evidence="4 5">CG 35</strain>
    </source>
</reference>
<dbReference type="Pfam" id="PF10531">
    <property type="entry name" value="SLBB"/>
    <property type="match status" value="1"/>
</dbReference>
<protein>
    <submittedName>
        <fullName evidence="4">Competence protein ComEA</fullName>
    </submittedName>
</protein>
<dbReference type="InterPro" id="IPR010994">
    <property type="entry name" value="RuvA_2-like"/>
</dbReference>
<dbReference type="Gene3D" id="1.10.150.320">
    <property type="entry name" value="Photosystem II 12 kDa extrinsic protein"/>
    <property type="match status" value="1"/>
</dbReference>
<feature type="compositionally biased region" description="Low complexity" evidence="1">
    <location>
        <begin position="193"/>
        <end position="219"/>
    </location>
</feature>
<evidence type="ECO:0000256" key="1">
    <source>
        <dbReference type="SAM" id="MobiDB-lite"/>
    </source>
</evidence>
<feature type="region of interest" description="Disordered" evidence="1">
    <location>
        <begin position="191"/>
        <end position="231"/>
    </location>
</feature>
<dbReference type="InterPro" id="IPR019554">
    <property type="entry name" value="Soluble_ligand-bd"/>
</dbReference>
<dbReference type="PANTHER" id="PTHR21180:SF32">
    <property type="entry name" value="ENDONUCLEASE_EXONUCLEASE_PHOSPHATASE FAMILY DOMAIN-CONTAINING PROTEIN 1"/>
    <property type="match status" value="1"/>
</dbReference>
<organism evidence="4 5">
    <name type="scientific">Nesterenkonia sandarakina</name>
    <dbReference type="NCBI Taxonomy" id="272918"/>
    <lineage>
        <taxon>Bacteria</taxon>
        <taxon>Bacillati</taxon>
        <taxon>Actinomycetota</taxon>
        <taxon>Actinomycetes</taxon>
        <taxon>Micrococcales</taxon>
        <taxon>Micrococcaceae</taxon>
        <taxon>Nesterenkonia</taxon>
    </lineage>
</organism>
<dbReference type="Proteomes" id="UP000238217">
    <property type="component" value="Unassembled WGS sequence"/>
</dbReference>
<gene>
    <name evidence="4" type="ORF">BCL67_10735</name>
</gene>
<dbReference type="Gene3D" id="3.10.560.10">
    <property type="entry name" value="Outer membrane lipoprotein wza domain like"/>
    <property type="match status" value="1"/>
</dbReference>
<dbReference type="SUPFAM" id="SSF47781">
    <property type="entry name" value="RuvA domain 2-like"/>
    <property type="match status" value="1"/>
</dbReference>
<keyword evidence="2" id="KW-1133">Transmembrane helix</keyword>
<feature type="compositionally biased region" description="Low complexity" evidence="1">
    <location>
        <begin position="117"/>
        <end position="127"/>
    </location>
</feature>
<keyword evidence="2" id="KW-0472">Membrane</keyword>
<feature type="domain" description="Soluble ligand binding" evidence="3">
    <location>
        <begin position="131"/>
        <end position="185"/>
    </location>
</feature>
<dbReference type="AlphaFoldDB" id="A0A2T0YLG3"/>
<name>A0A2T0YLG3_9MICC</name>
<feature type="region of interest" description="Disordered" evidence="1">
    <location>
        <begin position="57"/>
        <end position="127"/>
    </location>
</feature>
<comment type="caution">
    <text evidence="4">The sequence shown here is derived from an EMBL/GenBank/DDBJ whole genome shotgun (WGS) entry which is preliminary data.</text>
</comment>
<evidence type="ECO:0000313" key="4">
    <source>
        <dbReference type="EMBL" id="PRZ16111.1"/>
    </source>
</evidence>
<dbReference type="OrthoDB" id="9758724at2"/>
<dbReference type="InterPro" id="IPR051675">
    <property type="entry name" value="Endo/Exo/Phosphatase_dom_1"/>
</dbReference>